<evidence type="ECO:0000313" key="2">
    <source>
        <dbReference type="Proteomes" id="UP000243975"/>
    </source>
</evidence>
<comment type="caution">
    <text evidence="1">The sequence shown here is derived from an EMBL/GenBank/DDBJ whole genome shotgun (WGS) entry which is preliminary data.</text>
</comment>
<dbReference type="AlphaFoldDB" id="A0A118K0P7"/>
<reference evidence="1 2" key="1">
    <citation type="journal article" date="2016" name="Sci. Rep.">
        <title>The genome sequence of the outbreeding globe artichoke constructed de novo incorporating a phase-aware low-pass sequencing strategy of F1 progeny.</title>
        <authorList>
            <person name="Scaglione D."/>
            <person name="Reyes-Chin-Wo S."/>
            <person name="Acquadro A."/>
            <person name="Froenicke L."/>
            <person name="Portis E."/>
            <person name="Beitel C."/>
            <person name="Tirone M."/>
            <person name="Mauro R."/>
            <person name="Lo Monaco A."/>
            <person name="Mauromicale G."/>
            <person name="Faccioli P."/>
            <person name="Cattivelli L."/>
            <person name="Rieseberg L."/>
            <person name="Michelmore R."/>
            <person name="Lanteri S."/>
        </authorList>
    </citation>
    <scope>NUCLEOTIDE SEQUENCE [LARGE SCALE GENOMIC DNA]</scope>
    <source>
        <strain evidence="1">2C</strain>
    </source>
</reference>
<dbReference type="Gramene" id="KVI01710">
    <property type="protein sequence ID" value="KVI01710"/>
    <property type="gene ID" value="Ccrd_020011"/>
</dbReference>
<evidence type="ECO:0000313" key="1">
    <source>
        <dbReference type="EMBL" id="KVI01710.1"/>
    </source>
</evidence>
<dbReference type="EMBL" id="LEKV01002738">
    <property type="protein sequence ID" value="KVI01710.1"/>
    <property type="molecule type" value="Genomic_DNA"/>
</dbReference>
<gene>
    <name evidence="1" type="ORF">Ccrd_020011</name>
</gene>
<sequence>MGKGGKSGIVEAPTPPNNIFFIQSPLSNTIDDVANVVHATPMIQGSKNGGSETRDFIYRVRRRDAGDGCNA</sequence>
<keyword evidence="2" id="KW-1185">Reference proteome</keyword>
<organism evidence="1 2">
    <name type="scientific">Cynara cardunculus var. scolymus</name>
    <name type="common">Globe artichoke</name>
    <name type="synonym">Cynara scolymus</name>
    <dbReference type="NCBI Taxonomy" id="59895"/>
    <lineage>
        <taxon>Eukaryota</taxon>
        <taxon>Viridiplantae</taxon>
        <taxon>Streptophyta</taxon>
        <taxon>Embryophyta</taxon>
        <taxon>Tracheophyta</taxon>
        <taxon>Spermatophyta</taxon>
        <taxon>Magnoliopsida</taxon>
        <taxon>eudicotyledons</taxon>
        <taxon>Gunneridae</taxon>
        <taxon>Pentapetalae</taxon>
        <taxon>asterids</taxon>
        <taxon>campanulids</taxon>
        <taxon>Asterales</taxon>
        <taxon>Asteraceae</taxon>
        <taxon>Carduoideae</taxon>
        <taxon>Cardueae</taxon>
        <taxon>Carduinae</taxon>
        <taxon>Cynara</taxon>
    </lineage>
</organism>
<name>A0A118K0P7_CYNCS</name>
<proteinExistence type="predicted"/>
<dbReference type="Proteomes" id="UP000243975">
    <property type="component" value="Unassembled WGS sequence"/>
</dbReference>
<protein>
    <submittedName>
        <fullName evidence="1">Uncharacterized protein</fullName>
    </submittedName>
</protein>
<accession>A0A118K0P7</accession>